<dbReference type="AlphaFoldDB" id="A0A4R2IBU8"/>
<proteinExistence type="predicted"/>
<dbReference type="Proteomes" id="UP000295573">
    <property type="component" value="Unassembled WGS sequence"/>
</dbReference>
<evidence type="ECO:0000256" key="1">
    <source>
        <dbReference type="SAM" id="MobiDB-lite"/>
    </source>
</evidence>
<evidence type="ECO:0000313" key="2">
    <source>
        <dbReference type="EMBL" id="TCO40928.1"/>
    </source>
</evidence>
<feature type="compositionally biased region" description="Low complexity" evidence="1">
    <location>
        <begin position="48"/>
        <end position="59"/>
    </location>
</feature>
<keyword evidence="3" id="KW-1185">Reference proteome</keyword>
<feature type="compositionally biased region" description="Basic and acidic residues" evidence="1">
    <location>
        <begin position="13"/>
        <end position="40"/>
    </location>
</feature>
<feature type="compositionally biased region" description="Basic and acidic residues" evidence="1">
    <location>
        <begin position="60"/>
        <end position="96"/>
    </location>
</feature>
<evidence type="ECO:0000313" key="3">
    <source>
        <dbReference type="Proteomes" id="UP000295573"/>
    </source>
</evidence>
<dbReference type="EMBL" id="SLWR01000016">
    <property type="protein sequence ID" value="TCO40928.1"/>
    <property type="molecule type" value="Genomic_DNA"/>
</dbReference>
<feature type="region of interest" description="Disordered" evidence="1">
    <location>
        <begin position="1"/>
        <end position="118"/>
    </location>
</feature>
<protein>
    <submittedName>
        <fullName evidence="2">Uncharacterized protein</fullName>
    </submittedName>
</protein>
<dbReference type="RefSeq" id="WP_132156319.1">
    <property type="nucleotide sequence ID" value="NZ_SLWR01000016.1"/>
</dbReference>
<comment type="caution">
    <text evidence="2">The sequence shown here is derived from an EMBL/GenBank/DDBJ whole genome shotgun (WGS) entry which is preliminary data.</text>
</comment>
<dbReference type="OrthoDB" id="123178at2"/>
<name>A0A4R2IBU8_9ACTN</name>
<reference evidence="2 3" key="1">
    <citation type="journal article" date="2015" name="Stand. Genomic Sci.">
        <title>Genomic Encyclopedia of Bacterial and Archaeal Type Strains, Phase III: the genomes of soil and plant-associated and newly described type strains.</title>
        <authorList>
            <person name="Whitman W.B."/>
            <person name="Woyke T."/>
            <person name="Klenk H.P."/>
            <person name="Zhou Y."/>
            <person name="Lilburn T.G."/>
            <person name="Beck B.J."/>
            <person name="De Vos P."/>
            <person name="Vandamme P."/>
            <person name="Eisen J.A."/>
            <person name="Garrity G."/>
            <person name="Hugenholtz P."/>
            <person name="Kyrpides N.C."/>
        </authorList>
    </citation>
    <scope>NUCLEOTIDE SEQUENCE [LARGE SCALE GENOMIC DNA]</scope>
    <source>
        <strain evidence="2 3">VKM Ac-2541</strain>
    </source>
</reference>
<sequence length="201" mass="22238">MTTPTDRPFTATDDDRRMTDAERAEAADDRSGSDWKADDRTDADDSTGSDWSTGDATSDTADRADATSDTADRADATNDRADAVDDRTDAADELQDRGTPADAMAAEDAQTTADEPLVPQDAAVDFKTRWEVIQGSFVDDPRNAVTEADKLVDDVLKRLSESFEHQHQDLEKQWSDGEPETEDLRTALQKYRAFFQRLLAL</sequence>
<organism evidence="2 3">
    <name type="scientific">Kribbella antiqua</name>
    <dbReference type="NCBI Taxonomy" id="2512217"/>
    <lineage>
        <taxon>Bacteria</taxon>
        <taxon>Bacillati</taxon>
        <taxon>Actinomycetota</taxon>
        <taxon>Actinomycetes</taxon>
        <taxon>Propionibacteriales</taxon>
        <taxon>Kribbellaceae</taxon>
        <taxon>Kribbella</taxon>
    </lineage>
</organism>
<gene>
    <name evidence="2" type="ORF">EV646_11619</name>
</gene>
<accession>A0A4R2IBU8</accession>